<keyword evidence="7" id="KW-1185">Reference proteome</keyword>
<dbReference type="Pfam" id="PF20990">
    <property type="entry name" value="DUF2207_C"/>
    <property type="match status" value="1"/>
</dbReference>
<feature type="domain" description="DUF2207" evidence="4">
    <location>
        <begin position="77"/>
        <end position="207"/>
    </location>
</feature>
<evidence type="ECO:0000259" key="5">
    <source>
        <dbReference type="Pfam" id="PF20990"/>
    </source>
</evidence>
<dbReference type="InterPro" id="IPR018702">
    <property type="entry name" value="DUF2207"/>
</dbReference>
<feature type="compositionally biased region" description="Low complexity" evidence="1">
    <location>
        <begin position="605"/>
        <end position="616"/>
    </location>
</feature>
<dbReference type="EMBL" id="QEFB01000005">
    <property type="protein sequence ID" value="PWC07263.1"/>
    <property type="molecule type" value="Genomic_DNA"/>
</dbReference>
<feature type="domain" description="Predicted membrane protein YciQ-like C-terminal" evidence="5">
    <location>
        <begin position="312"/>
        <end position="564"/>
    </location>
</feature>
<evidence type="ECO:0000259" key="4">
    <source>
        <dbReference type="Pfam" id="PF09972"/>
    </source>
</evidence>
<dbReference type="AlphaFoldDB" id="A0A2U1TEQ6"/>
<feature type="transmembrane region" description="Helical" evidence="2">
    <location>
        <begin position="268"/>
        <end position="291"/>
    </location>
</feature>
<feature type="transmembrane region" description="Helical" evidence="2">
    <location>
        <begin position="462"/>
        <end position="482"/>
    </location>
</feature>
<comment type="caution">
    <text evidence="6">The sequence shown here is derived from an EMBL/GenBank/DDBJ whole genome shotgun (WGS) entry which is preliminary data.</text>
</comment>
<feature type="signal peptide" evidence="3">
    <location>
        <begin position="1"/>
        <end position="41"/>
    </location>
</feature>
<keyword evidence="2" id="KW-1133">Transmembrane helix</keyword>
<evidence type="ECO:0000256" key="3">
    <source>
        <dbReference type="SAM" id="SignalP"/>
    </source>
</evidence>
<feature type="chain" id="PRO_5015669824" evidence="3">
    <location>
        <begin position="42"/>
        <end position="636"/>
    </location>
</feature>
<protein>
    <submittedName>
        <fullName evidence="6">DUF2207 domain-containing protein</fullName>
    </submittedName>
</protein>
<organism evidence="6 7">
    <name type="scientific">Mycetocola zhujimingii</name>
    <dbReference type="NCBI Taxonomy" id="2079792"/>
    <lineage>
        <taxon>Bacteria</taxon>
        <taxon>Bacillati</taxon>
        <taxon>Actinomycetota</taxon>
        <taxon>Actinomycetes</taxon>
        <taxon>Micrococcales</taxon>
        <taxon>Microbacteriaceae</taxon>
        <taxon>Mycetocola</taxon>
    </lineage>
</organism>
<evidence type="ECO:0000256" key="1">
    <source>
        <dbReference type="SAM" id="MobiDB-lite"/>
    </source>
</evidence>
<name>A0A2U1TEQ6_9MICO</name>
<proteinExistence type="predicted"/>
<keyword evidence="3" id="KW-0732">Signal</keyword>
<feature type="compositionally biased region" description="Gly residues" evidence="1">
    <location>
        <begin position="617"/>
        <end position="636"/>
    </location>
</feature>
<feature type="region of interest" description="Disordered" evidence="1">
    <location>
        <begin position="605"/>
        <end position="636"/>
    </location>
</feature>
<dbReference type="Proteomes" id="UP000244962">
    <property type="component" value="Unassembled WGS sequence"/>
</dbReference>
<evidence type="ECO:0000256" key="2">
    <source>
        <dbReference type="SAM" id="Phobius"/>
    </source>
</evidence>
<dbReference type="Pfam" id="PF09972">
    <property type="entry name" value="DUF2207"/>
    <property type="match status" value="1"/>
</dbReference>
<feature type="transmembrane region" description="Helical" evidence="2">
    <location>
        <begin position="435"/>
        <end position="456"/>
    </location>
</feature>
<keyword evidence="2" id="KW-0812">Transmembrane</keyword>
<sequence length="636" mass="67382">MTLHPTSSSRQSVRSRFARRAALFVAITGTLVMSAGVPATAAVPQQAAAGIRSDVEDFTFSSFDGEYTLGRDDNGNSTLTAVETFVAEFPEFDQNKGIIRAIPEGYLGVNLHTEIQSVTDADGNPVEFDDSDTEDGFILLALGTDDYVRGTQTYVIEYTQRDAVRAFADTDADEFYWDAPGTGWDQPFTEAQMRVVVPEELASELTGAAACYTGPEGSTDRCELEETAMGGDVEFSSPVTGLAPHETFTVAIGFEPGTFVTPEIPSTWPIFTVVPAGIAGVGLIGFIAAVFTRRRNVQDAPGRGTIVPQYTVPAGVDIVVAADLIGKITKAIPALFLSLAVRRNIRILDDGEASKLGAKKRNYRIQFLTDAGASGADLKALDALFGATRRPNMIMPLSATNTELSKKLQAMTIKATDASVAAGYRVKRKVPRAGWFSLFSLAVFAVMFVLFCVGVASYAANAWLIFGLIIALASLIGTVVAVSSKKALTPQGAEVKDYLLGLREYLALAEKDRIAMLQSPEGAERVTVEDAVNPGDTVEVIKFYEKLLPFAVLWGIEKEWAEELGRYYETTGTDPDWYSSRSGFSPYGFTAGLSTFATSSGASTPWSASATASSSGGSSGGGFSGGGGGGGGGGGR</sequence>
<dbReference type="RefSeq" id="WP_108962608.1">
    <property type="nucleotide sequence ID" value="NZ_QEFB01000005.1"/>
</dbReference>
<reference evidence="7" key="1">
    <citation type="submission" date="2018-04" db="EMBL/GenBank/DDBJ databases">
        <authorList>
            <person name="Liu S."/>
            <person name="Wang Z."/>
            <person name="Li J."/>
        </authorList>
    </citation>
    <scope>NUCLEOTIDE SEQUENCE [LARGE SCALE GENOMIC DNA]</scope>
    <source>
        <strain evidence="7">622</strain>
    </source>
</reference>
<dbReference type="InterPro" id="IPR048389">
    <property type="entry name" value="YciQ-like_C"/>
</dbReference>
<evidence type="ECO:0000313" key="6">
    <source>
        <dbReference type="EMBL" id="PWC07263.1"/>
    </source>
</evidence>
<keyword evidence="2" id="KW-0472">Membrane</keyword>
<evidence type="ECO:0000313" key="7">
    <source>
        <dbReference type="Proteomes" id="UP000244962"/>
    </source>
</evidence>
<gene>
    <name evidence="6" type="ORF">DF223_06420</name>
</gene>
<accession>A0A2U1TEQ6</accession>